<evidence type="ECO:0000313" key="3">
    <source>
        <dbReference type="EMBL" id="KAA9030929.1"/>
    </source>
</evidence>
<keyword evidence="5" id="KW-1185">Reference proteome</keyword>
<dbReference type="InterPro" id="IPR006528">
    <property type="entry name" value="Phage_head_morphogenesis_dom"/>
</dbReference>
<dbReference type="Pfam" id="PF04233">
    <property type="entry name" value="Phage_Mu_F"/>
    <property type="match status" value="1"/>
</dbReference>
<dbReference type="NCBIfam" id="TIGR01641">
    <property type="entry name" value="phageSPP1_gp7"/>
    <property type="match status" value="1"/>
</dbReference>
<gene>
    <name evidence="3" type="ORF">F4U95_09230</name>
    <name evidence="2" type="ORF">F4U96_09280</name>
</gene>
<evidence type="ECO:0000259" key="1">
    <source>
        <dbReference type="Pfam" id="PF04233"/>
    </source>
</evidence>
<organism evidence="3 4">
    <name type="scientific">Sphingobium limneticum</name>
    <dbReference type="NCBI Taxonomy" id="1007511"/>
    <lineage>
        <taxon>Bacteria</taxon>
        <taxon>Pseudomonadati</taxon>
        <taxon>Pseudomonadota</taxon>
        <taxon>Alphaproteobacteria</taxon>
        <taxon>Sphingomonadales</taxon>
        <taxon>Sphingomonadaceae</taxon>
        <taxon>Sphingobium</taxon>
    </lineage>
</organism>
<name>A0A5J5I627_9SPHN</name>
<reference evidence="4 5" key="1">
    <citation type="submission" date="2019-09" db="EMBL/GenBank/DDBJ databases">
        <authorList>
            <person name="Feng G."/>
        </authorList>
    </citation>
    <scope>NUCLEOTIDE SEQUENCE [LARGE SCALE GENOMIC DNA]</scope>
    <source>
        <strain evidence="3 4">KACC 19283</strain>
        <strain evidence="2 5">KACC 19284</strain>
    </source>
</reference>
<evidence type="ECO:0000313" key="2">
    <source>
        <dbReference type="EMBL" id="KAA9018293.1"/>
    </source>
</evidence>
<dbReference type="Proteomes" id="UP000326364">
    <property type="component" value="Unassembled WGS sequence"/>
</dbReference>
<evidence type="ECO:0000313" key="4">
    <source>
        <dbReference type="Proteomes" id="UP000325933"/>
    </source>
</evidence>
<protein>
    <submittedName>
        <fullName evidence="3">Phage head morphogenesis protein</fullName>
    </submittedName>
</protein>
<dbReference type="PIRSF" id="PIRSF034565">
    <property type="entry name" value="UCP034565"/>
    <property type="match status" value="1"/>
</dbReference>
<accession>A0A5J5I627</accession>
<dbReference type="EMBL" id="VYQB01000005">
    <property type="protein sequence ID" value="KAA9018293.1"/>
    <property type="molecule type" value="Genomic_DNA"/>
</dbReference>
<sequence length="353" mass="38687">MSSVNGRLQDMAIRHAYDAQRYSRGLAAEIVDLLNSADQDLLDKLAVRLVRITERGLDTGPATTKRINQMLADLRVINSTVYKKVAASLTDELVEFAGVEAEFQASSLAKALPIQIATTVPAPALLRSLVTTSPMEGHLLKSWTDGMEVGRMQRIEAEIRMGMVAGESTDKIVQRLRGTRANGYADGILQKSRRSAQTVVRTATGHISNVAAQATWEANSNVVKGWQFLATFDSRTTVTCAGLSGQVFPIGKGPMPPRHPNCRSHSLPVTKSYREMGLDLDDVPPGDRASMDGQVAGDLRFDDWLTKKGDKMQDQILGPTRAQMFRDGKLKLADLIRDDGSVLTLEQLRKRLS</sequence>
<comment type="caution">
    <text evidence="3">The sequence shown here is derived from an EMBL/GenBank/DDBJ whole genome shotgun (WGS) entry which is preliminary data.</text>
</comment>
<feature type="domain" description="Phage head morphogenesis" evidence="1">
    <location>
        <begin position="153"/>
        <end position="264"/>
    </location>
</feature>
<dbReference type="InterPro" id="IPR017029">
    <property type="entry name" value="Phage_head_put"/>
</dbReference>
<dbReference type="EMBL" id="VYQA01000005">
    <property type="protein sequence ID" value="KAA9030929.1"/>
    <property type="molecule type" value="Genomic_DNA"/>
</dbReference>
<dbReference type="AlphaFoldDB" id="A0A5J5I627"/>
<proteinExistence type="predicted"/>
<dbReference type="RefSeq" id="WP_150425477.1">
    <property type="nucleotide sequence ID" value="NZ_VYQA01000005.1"/>
</dbReference>
<evidence type="ECO:0000313" key="5">
    <source>
        <dbReference type="Proteomes" id="UP000326364"/>
    </source>
</evidence>
<dbReference type="Proteomes" id="UP000325933">
    <property type="component" value="Unassembled WGS sequence"/>
</dbReference>